<evidence type="ECO:0000256" key="8">
    <source>
        <dbReference type="ARBA" id="ARBA00049348"/>
    </source>
</evidence>
<evidence type="ECO:0000313" key="11">
    <source>
        <dbReference type="Proteomes" id="UP000317265"/>
    </source>
</evidence>
<keyword evidence="6" id="KW-0227">DNA damage</keyword>
<evidence type="ECO:0000256" key="2">
    <source>
        <dbReference type="ARBA" id="ARBA00008711"/>
    </source>
</evidence>
<dbReference type="InterPro" id="IPR014048">
    <property type="entry name" value="MethylDNA_cys_MeTrfase_DNA-bd"/>
</dbReference>
<dbReference type="GO" id="GO:0003908">
    <property type="term" value="F:methylated-DNA-[protein]-cysteine S-methyltransferase activity"/>
    <property type="evidence" value="ECO:0007669"/>
    <property type="project" value="UniProtKB-EC"/>
</dbReference>
<organism evidence="10 11">
    <name type="scientific">Thermoproteota archaeon</name>
    <dbReference type="NCBI Taxonomy" id="2056631"/>
    <lineage>
        <taxon>Archaea</taxon>
        <taxon>Thermoproteota</taxon>
    </lineage>
</organism>
<evidence type="ECO:0000256" key="6">
    <source>
        <dbReference type="ARBA" id="ARBA00022763"/>
    </source>
</evidence>
<evidence type="ECO:0000256" key="3">
    <source>
        <dbReference type="ARBA" id="ARBA00011918"/>
    </source>
</evidence>
<evidence type="ECO:0000259" key="9">
    <source>
        <dbReference type="Pfam" id="PF01035"/>
    </source>
</evidence>
<dbReference type="GO" id="GO:0032259">
    <property type="term" value="P:methylation"/>
    <property type="evidence" value="ECO:0007669"/>
    <property type="project" value="UniProtKB-KW"/>
</dbReference>
<accession>A0A523BG84</accession>
<evidence type="ECO:0000256" key="1">
    <source>
        <dbReference type="ARBA" id="ARBA00001286"/>
    </source>
</evidence>
<keyword evidence="5" id="KW-0808">Transferase</keyword>
<keyword evidence="7" id="KW-0234">DNA repair</keyword>
<protein>
    <recommendedName>
        <fullName evidence="3">methylated-DNA--[protein]-cysteine S-methyltransferase</fullName>
        <ecNumber evidence="3">2.1.1.63</ecNumber>
    </recommendedName>
</protein>
<comment type="catalytic activity">
    <reaction evidence="1">
        <text>a 4-O-methyl-thymidine in DNA + L-cysteinyl-[protein] = a thymidine in DNA + S-methyl-L-cysteinyl-[protein]</text>
        <dbReference type="Rhea" id="RHEA:53428"/>
        <dbReference type="Rhea" id="RHEA-COMP:10131"/>
        <dbReference type="Rhea" id="RHEA-COMP:10132"/>
        <dbReference type="Rhea" id="RHEA-COMP:13555"/>
        <dbReference type="Rhea" id="RHEA-COMP:13556"/>
        <dbReference type="ChEBI" id="CHEBI:29950"/>
        <dbReference type="ChEBI" id="CHEBI:82612"/>
        <dbReference type="ChEBI" id="CHEBI:137386"/>
        <dbReference type="ChEBI" id="CHEBI:137387"/>
        <dbReference type="EC" id="2.1.1.63"/>
    </reaction>
</comment>
<reference evidence="10 11" key="1">
    <citation type="journal article" date="2019" name="Nat. Microbiol.">
        <title>Expanding anaerobic alkane metabolism in the domain of Archaea.</title>
        <authorList>
            <person name="Wang Y."/>
            <person name="Wegener G."/>
            <person name="Hou J."/>
            <person name="Wang F."/>
            <person name="Xiao X."/>
        </authorList>
    </citation>
    <scope>NUCLEOTIDE SEQUENCE [LARGE SCALE GENOMIC DNA]</scope>
    <source>
        <strain evidence="10">WYZ-LMO11</strain>
    </source>
</reference>
<evidence type="ECO:0000313" key="10">
    <source>
        <dbReference type="EMBL" id="TDA39925.1"/>
    </source>
</evidence>
<dbReference type="InterPro" id="IPR001497">
    <property type="entry name" value="MethylDNA_cys_MeTrfase_AS"/>
</dbReference>
<dbReference type="NCBIfam" id="TIGR00589">
    <property type="entry name" value="ogt"/>
    <property type="match status" value="1"/>
</dbReference>
<dbReference type="InterPro" id="IPR036388">
    <property type="entry name" value="WH-like_DNA-bd_sf"/>
</dbReference>
<keyword evidence="4" id="KW-0489">Methyltransferase</keyword>
<feature type="domain" description="Methylated-DNA-[protein]-cysteine S-methyltransferase DNA binding" evidence="9">
    <location>
        <begin position="72"/>
        <end position="152"/>
    </location>
</feature>
<sequence length="174" mass="20296">MVKTKLGWIGFIYNEKLIKNSIPFENPEDVRKFFREIFKKELLEKPNELLESEIINAIEGKSFNIDFNFNSDFQRKVLSIVMNIPKGKVTTYKSIAIAIGNEKLSRSIGNILFRNPFPIIIPCHRVIRSDRRIGGYSYGEELKEKILRLEGIEIENKKVKEKYLLPLVAVFNFI</sequence>
<comment type="similarity">
    <text evidence="2">Belongs to the MGMT family.</text>
</comment>
<dbReference type="EC" id="2.1.1.63" evidence="3"/>
<dbReference type="PANTHER" id="PTHR10815">
    <property type="entry name" value="METHYLATED-DNA--PROTEIN-CYSTEINE METHYLTRANSFERASE"/>
    <property type="match status" value="1"/>
</dbReference>
<evidence type="ECO:0000256" key="4">
    <source>
        <dbReference type="ARBA" id="ARBA00022603"/>
    </source>
</evidence>
<dbReference type="Proteomes" id="UP000317265">
    <property type="component" value="Unassembled WGS sequence"/>
</dbReference>
<dbReference type="FunFam" id="1.10.10.10:FF:000214">
    <property type="entry name" value="Methylated-DNA--protein-cysteine methyltransferase"/>
    <property type="match status" value="1"/>
</dbReference>
<comment type="catalytic activity">
    <reaction evidence="8">
        <text>a 6-O-methyl-2'-deoxyguanosine in DNA + L-cysteinyl-[protein] = S-methyl-L-cysteinyl-[protein] + a 2'-deoxyguanosine in DNA</text>
        <dbReference type="Rhea" id="RHEA:24000"/>
        <dbReference type="Rhea" id="RHEA-COMP:10131"/>
        <dbReference type="Rhea" id="RHEA-COMP:10132"/>
        <dbReference type="Rhea" id="RHEA-COMP:11367"/>
        <dbReference type="Rhea" id="RHEA-COMP:11368"/>
        <dbReference type="ChEBI" id="CHEBI:29950"/>
        <dbReference type="ChEBI" id="CHEBI:82612"/>
        <dbReference type="ChEBI" id="CHEBI:85445"/>
        <dbReference type="ChEBI" id="CHEBI:85448"/>
        <dbReference type="EC" id="2.1.1.63"/>
    </reaction>
</comment>
<dbReference type="PROSITE" id="PS00374">
    <property type="entry name" value="MGMT"/>
    <property type="match status" value="1"/>
</dbReference>
<evidence type="ECO:0000256" key="5">
    <source>
        <dbReference type="ARBA" id="ARBA00022679"/>
    </source>
</evidence>
<name>A0A523BG84_9CREN</name>
<dbReference type="InterPro" id="IPR036217">
    <property type="entry name" value="MethylDNA_cys_MeTrfase_DNAb"/>
</dbReference>
<evidence type="ECO:0000256" key="7">
    <source>
        <dbReference type="ARBA" id="ARBA00023204"/>
    </source>
</evidence>
<dbReference type="EMBL" id="QNVI01000017">
    <property type="protein sequence ID" value="TDA39925.1"/>
    <property type="molecule type" value="Genomic_DNA"/>
</dbReference>
<dbReference type="AlphaFoldDB" id="A0A523BG84"/>
<dbReference type="Gene3D" id="1.10.10.10">
    <property type="entry name" value="Winged helix-like DNA-binding domain superfamily/Winged helix DNA-binding domain"/>
    <property type="match status" value="1"/>
</dbReference>
<proteinExistence type="inferred from homology"/>
<comment type="caution">
    <text evidence="10">The sequence shown here is derived from an EMBL/GenBank/DDBJ whole genome shotgun (WGS) entry which is preliminary data.</text>
</comment>
<gene>
    <name evidence="10" type="ORF">DSO09_01595</name>
</gene>
<dbReference type="GO" id="GO:0006281">
    <property type="term" value="P:DNA repair"/>
    <property type="evidence" value="ECO:0007669"/>
    <property type="project" value="UniProtKB-KW"/>
</dbReference>
<dbReference type="PANTHER" id="PTHR10815:SF13">
    <property type="entry name" value="METHYLATED-DNA--PROTEIN-CYSTEINE METHYLTRANSFERASE"/>
    <property type="match status" value="1"/>
</dbReference>
<dbReference type="CDD" id="cd06445">
    <property type="entry name" value="ATase"/>
    <property type="match status" value="1"/>
</dbReference>
<dbReference type="Pfam" id="PF01035">
    <property type="entry name" value="DNA_binding_1"/>
    <property type="match status" value="1"/>
</dbReference>
<dbReference type="SUPFAM" id="SSF46767">
    <property type="entry name" value="Methylated DNA-protein cysteine methyltransferase, C-terminal domain"/>
    <property type="match status" value="1"/>
</dbReference>